<organism evidence="1 2">
    <name type="scientific">Poriferisphaera corsica</name>
    <dbReference type="NCBI Taxonomy" id="2528020"/>
    <lineage>
        <taxon>Bacteria</taxon>
        <taxon>Pseudomonadati</taxon>
        <taxon>Planctomycetota</taxon>
        <taxon>Phycisphaerae</taxon>
        <taxon>Phycisphaerales</taxon>
        <taxon>Phycisphaeraceae</taxon>
        <taxon>Poriferisphaera</taxon>
    </lineage>
</organism>
<evidence type="ECO:0000313" key="1">
    <source>
        <dbReference type="EMBL" id="QDU32251.1"/>
    </source>
</evidence>
<name>A0A517YPV6_9BACT</name>
<dbReference type="EMBL" id="CP036425">
    <property type="protein sequence ID" value="QDU32251.1"/>
    <property type="molecule type" value="Genomic_DNA"/>
</dbReference>
<dbReference type="KEGG" id="pcor:KS4_02820"/>
<keyword evidence="2" id="KW-1185">Reference proteome</keyword>
<evidence type="ECO:0000313" key="2">
    <source>
        <dbReference type="Proteomes" id="UP000317369"/>
    </source>
</evidence>
<proteinExistence type="predicted"/>
<dbReference type="Proteomes" id="UP000317369">
    <property type="component" value="Chromosome"/>
</dbReference>
<accession>A0A517YPV6</accession>
<gene>
    <name evidence="1" type="ORF">KS4_02820</name>
</gene>
<sequence length="58" mass="6130">MWVWFVAVVCVCVCVGGGGVDVDVERGKEKKGGDLVVALPSIPTEAIGDGVRPRGLWF</sequence>
<dbReference type="AlphaFoldDB" id="A0A517YPV6"/>
<protein>
    <submittedName>
        <fullName evidence="1">Uncharacterized protein</fullName>
    </submittedName>
</protein>
<reference evidence="1 2" key="1">
    <citation type="submission" date="2019-02" db="EMBL/GenBank/DDBJ databases">
        <title>Deep-cultivation of Planctomycetes and their phenomic and genomic characterization uncovers novel biology.</title>
        <authorList>
            <person name="Wiegand S."/>
            <person name="Jogler M."/>
            <person name="Boedeker C."/>
            <person name="Pinto D."/>
            <person name="Vollmers J."/>
            <person name="Rivas-Marin E."/>
            <person name="Kohn T."/>
            <person name="Peeters S.H."/>
            <person name="Heuer A."/>
            <person name="Rast P."/>
            <person name="Oberbeckmann S."/>
            <person name="Bunk B."/>
            <person name="Jeske O."/>
            <person name="Meyerdierks A."/>
            <person name="Storesund J.E."/>
            <person name="Kallscheuer N."/>
            <person name="Luecker S."/>
            <person name="Lage O.M."/>
            <person name="Pohl T."/>
            <person name="Merkel B.J."/>
            <person name="Hornburger P."/>
            <person name="Mueller R.-W."/>
            <person name="Bruemmer F."/>
            <person name="Labrenz M."/>
            <person name="Spormann A.M."/>
            <person name="Op den Camp H."/>
            <person name="Overmann J."/>
            <person name="Amann R."/>
            <person name="Jetten M.S.M."/>
            <person name="Mascher T."/>
            <person name="Medema M.H."/>
            <person name="Devos D.P."/>
            <person name="Kaster A.-K."/>
            <person name="Ovreas L."/>
            <person name="Rohde M."/>
            <person name="Galperin M.Y."/>
            <person name="Jogler C."/>
        </authorList>
    </citation>
    <scope>NUCLEOTIDE SEQUENCE [LARGE SCALE GENOMIC DNA]</scope>
    <source>
        <strain evidence="1 2">KS4</strain>
    </source>
</reference>